<keyword evidence="12" id="KW-0055">Arginine biosynthesis</keyword>
<sequence length="404" mass="46489">MMKILKNMLITNQIKTYIRKPKKAILILEDGEKYYGWSFSKPMTSIGEVIFNTGITGYQEIMTDPSYKGQIITFTYPEIGNTGVNNEDNESLQQYLQGIIIKSLSIHTSNWRSHQSLLDYLEKTNIIHIYGIDTRALTRHLRKQGTMNGCISTEILNTNYLYNQLQLTPQIKGQDLVKNVTTKKPYKWQTNVMKLYKYQYPKISTKPKNLNLIVIDFGTKYNILRYLSYYINNIIVVSAQCTWQQILEYKPDGILLSNGPGDPEVVEYGIKNVQQLLNYKIPIFGICMGHQILNLALNLKSFKLKFGHRGLNHPVGNDTKIEITSQNHGFAIENSVEHKQTTTLVQVNYNDLTLAAISHKKLPFFSVQYHPEANPGPHDSAHLFLHFIRIIQLIKKYPNLITET</sequence>
<comment type="subcellular location">
    <subcellularLocation>
        <location evidence="12">Plastid</location>
        <location evidence="12">Chloroplast</location>
    </subcellularLocation>
</comment>
<dbReference type="Gene3D" id="3.50.30.20">
    <property type="entry name" value="Carbamoyl-phosphate synthase small subunit, N-terminal domain"/>
    <property type="match status" value="1"/>
</dbReference>
<evidence type="ECO:0000256" key="1">
    <source>
        <dbReference type="ARBA" id="ARBA00004812"/>
    </source>
</evidence>
<dbReference type="PRINTS" id="PR00096">
    <property type="entry name" value="GATASE"/>
</dbReference>
<dbReference type="AlphaFoldDB" id="A0A8K1YUD4"/>
<feature type="binding site" evidence="12">
    <location>
        <position position="291"/>
    </location>
    <ligand>
        <name>L-glutamine</name>
        <dbReference type="ChEBI" id="CHEBI:58359"/>
    </ligand>
</feature>
<dbReference type="EC" id="6.3.5.5" evidence="12"/>
<keyword evidence="12" id="KW-0028">Amino-acid biosynthesis</keyword>
<comment type="catalytic activity">
    <reaction evidence="11 12">
        <text>L-glutamine + H2O = L-glutamate + NH4(+)</text>
        <dbReference type="Rhea" id="RHEA:15889"/>
        <dbReference type="ChEBI" id="CHEBI:15377"/>
        <dbReference type="ChEBI" id="CHEBI:28938"/>
        <dbReference type="ChEBI" id="CHEBI:29985"/>
        <dbReference type="ChEBI" id="CHEBI:58359"/>
    </reaction>
</comment>
<keyword evidence="14" id="KW-0934">Plastid</keyword>
<evidence type="ECO:0000256" key="2">
    <source>
        <dbReference type="ARBA" id="ARBA00005077"/>
    </source>
</evidence>
<dbReference type="NCBIfam" id="TIGR01368">
    <property type="entry name" value="CPSaseIIsmall"/>
    <property type="match status" value="1"/>
</dbReference>
<protein>
    <recommendedName>
        <fullName evidence="12">Carbamoyl phosphate synthase small chain</fullName>
        <ecNumber evidence="12">6.3.5.5</ecNumber>
    </recommendedName>
    <alternativeName>
        <fullName evidence="12">Carbamoyl phosphate synthetase glutamine chain</fullName>
    </alternativeName>
</protein>
<dbReference type="PRINTS" id="PR00097">
    <property type="entry name" value="ANTSNTHASEII"/>
</dbReference>
<evidence type="ECO:0000256" key="3">
    <source>
        <dbReference type="ARBA" id="ARBA00007800"/>
    </source>
</evidence>
<geneLocation type="chloroplast" evidence="14"/>
<proteinExistence type="inferred from homology"/>
<evidence type="ECO:0000256" key="8">
    <source>
        <dbReference type="ARBA" id="ARBA00022975"/>
    </source>
</evidence>
<keyword evidence="7 12" id="KW-0315">Glutamine amidotransferase</keyword>
<evidence type="ECO:0000256" key="12">
    <source>
        <dbReference type="HAMAP-Rule" id="MF_01209"/>
    </source>
</evidence>
<feature type="binding site" evidence="12">
    <location>
        <position position="288"/>
    </location>
    <ligand>
        <name>L-glutamine</name>
        <dbReference type="ChEBI" id="CHEBI:58359"/>
    </ligand>
</feature>
<dbReference type="InterPro" id="IPR036480">
    <property type="entry name" value="CarbP_synth_ssu_N_sf"/>
</dbReference>
<dbReference type="GO" id="GO:0005524">
    <property type="term" value="F:ATP binding"/>
    <property type="evidence" value="ECO:0007669"/>
    <property type="project" value="UniProtKB-UniRule"/>
</dbReference>
<keyword evidence="4 12" id="KW-0436">Ligase</keyword>
<dbReference type="InterPro" id="IPR017926">
    <property type="entry name" value="GATASE"/>
</dbReference>
<dbReference type="EMBL" id="MK641509">
    <property type="protein sequence ID" value="UEQ11979.1"/>
    <property type="molecule type" value="Genomic_DNA"/>
</dbReference>
<comment type="subunit">
    <text evidence="9">Heterodimer composed of 2 chains; the small (or glutamine) chain promotes the hydrolysis of glutamine to ammonia, which is used by the large (or ammonia) chain to synthesize carbamoyl phosphate.</text>
</comment>
<feature type="binding site" evidence="12">
    <location>
        <position position="330"/>
    </location>
    <ligand>
        <name>L-glutamine</name>
        <dbReference type="ChEBI" id="CHEBI:58359"/>
    </ligand>
</feature>
<evidence type="ECO:0000256" key="11">
    <source>
        <dbReference type="ARBA" id="ARBA00049285"/>
    </source>
</evidence>
<dbReference type="PANTHER" id="PTHR43418">
    <property type="entry name" value="MULTIFUNCTIONAL TRYPTOPHAN BIOSYNTHESIS PROTEIN-RELATED"/>
    <property type="match status" value="1"/>
</dbReference>
<feature type="binding site" evidence="12">
    <location>
        <position position="66"/>
    </location>
    <ligand>
        <name>L-glutamine</name>
        <dbReference type="ChEBI" id="CHEBI:58359"/>
    </ligand>
</feature>
<comment type="subunit">
    <text evidence="12">Composed of two chains; the small (or glutamine) chain promotes the hydrolysis of glutamine to ammonia, which is used by the large (or ammonia) chain to synthesize carbamoyl phosphate. Tetramer of heterodimers (alpha,beta)4.</text>
</comment>
<evidence type="ECO:0000256" key="9">
    <source>
        <dbReference type="ARBA" id="ARBA00044031"/>
    </source>
</evidence>
<comment type="similarity">
    <text evidence="3 12">Belongs to the CarA family.</text>
</comment>
<keyword evidence="8 12" id="KW-0665">Pyrimidine biosynthesis</keyword>
<dbReference type="GO" id="GO:0006526">
    <property type="term" value="P:L-arginine biosynthetic process"/>
    <property type="evidence" value="ECO:0007669"/>
    <property type="project" value="UniProtKB-UniRule"/>
</dbReference>
<feature type="binding site" evidence="12">
    <location>
        <position position="329"/>
    </location>
    <ligand>
        <name>L-glutamine</name>
        <dbReference type="ChEBI" id="CHEBI:58359"/>
    </ligand>
</feature>
<dbReference type="GO" id="GO:0044205">
    <property type="term" value="P:'de novo' UMP biosynthetic process"/>
    <property type="evidence" value="ECO:0007669"/>
    <property type="project" value="UniProtKB-UniRule"/>
</dbReference>
<evidence type="ECO:0000259" key="13">
    <source>
        <dbReference type="SMART" id="SM01097"/>
    </source>
</evidence>
<dbReference type="Pfam" id="PF00117">
    <property type="entry name" value="GATase"/>
    <property type="match status" value="1"/>
</dbReference>
<dbReference type="InterPro" id="IPR050472">
    <property type="entry name" value="Anth_synth/Amidotransfase"/>
</dbReference>
<feature type="region of interest" description="CPSase" evidence="12">
    <location>
        <begin position="1"/>
        <end position="207"/>
    </location>
</feature>
<keyword evidence="6 12" id="KW-0067">ATP-binding</keyword>
<dbReference type="InterPro" id="IPR035686">
    <property type="entry name" value="CPSase_GATase1"/>
</dbReference>
<keyword evidence="5 12" id="KW-0547">Nucleotide-binding</keyword>
<dbReference type="UniPathway" id="UPA00070">
    <property type="reaction ID" value="UER00115"/>
</dbReference>
<evidence type="ECO:0000256" key="6">
    <source>
        <dbReference type="ARBA" id="ARBA00022840"/>
    </source>
</evidence>
<dbReference type="UniPathway" id="UPA00068">
    <property type="reaction ID" value="UER00171"/>
</dbReference>
<dbReference type="HAMAP" id="MF_01209">
    <property type="entry name" value="CPSase_S_chain"/>
    <property type="match status" value="1"/>
</dbReference>
<comment type="catalytic activity">
    <reaction evidence="10 12">
        <text>hydrogencarbonate + L-glutamine + 2 ATP + H2O = carbamoyl phosphate + L-glutamate + 2 ADP + phosphate + 2 H(+)</text>
        <dbReference type="Rhea" id="RHEA:18633"/>
        <dbReference type="ChEBI" id="CHEBI:15377"/>
        <dbReference type="ChEBI" id="CHEBI:15378"/>
        <dbReference type="ChEBI" id="CHEBI:17544"/>
        <dbReference type="ChEBI" id="CHEBI:29985"/>
        <dbReference type="ChEBI" id="CHEBI:30616"/>
        <dbReference type="ChEBI" id="CHEBI:43474"/>
        <dbReference type="ChEBI" id="CHEBI:58228"/>
        <dbReference type="ChEBI" id="CHEBI:58359"/>
        <dbReference type="ChEBI" id="CHEBI:456216"/>
        <dbReference type="EC" id="6.3.5.5"/>
    </reaction>
</comment>
<dbReference type="GO" id="GO:0006541">
    <property type="term" value="P:glutamine metabolic process"/>
    <property type="evidence" value="ECO:0007669"/>
    <property type="project" value="InterPro"/>
</dbReference>
<dbReference type="InterPro" id="IPR006274">
    <property type="entry name" value="CarbamoylP_synth_ssu"/>
</dbReference>
<feature type="active site" evidence="12">
    <location>
        <position position="370"/>
    </location>
</feature>
<dbReference type="NCBIfam" id="NF009475">
    <property type="entry name" value="PRK12838.1"/>
    <property type="match status" value="1"/>
</dbReference>
<dbReference type="PRINTS" id="PR00099">
    <property type="entry name" value="CPSGATASE"/>
</dbReference>
<name>A0A8K1YUD4_9FLOR</name>
<dbReference type="GO" id="GO:0006207">
    <property type="term" value="P:'de novo' pyrimidine nucleobase biosynthetic process"/>
    <property type="evidence" value="ECO:0007669"/>
    <property type="project" value="InterPro"/>
</dbReference>
<feature type="binding site" evidence="12">
    <location>
        <position position="327"/>
    </location>
    <ligand>
        <name>L-glutamine</name>
        <dbReference type="ChEBI" id="CHEBI:58359"/>
    </ligand>
</feature>
<dbReference type="FunFam" id="3.50.30.20:FF:000001">
    <property type="entry name" value="Carbamoyl-phosphate synthase small chain"/>
    <property type="match status" value="1"/>
</dbReference>
<dbReference type="SUPFAM" id="SSF52317">
    <property type="entry name" value="Class I glutamine amidotransferase-like"/>
    <property type="match status" value="1"/>
</dbReference>
<dbReference type="GO" id="GO:0004088">
    <property type="term" value="F:carbamoyl-phosphate synthase (glutamine-hydrolyzing) activity"/>
    <property type="evidence" value="ECO:0007669"/>
    <property type="project" value="UniProtKB-UniRule"/>
</dbReference>
<evidence type="ECO:0000313" key="14">
    <source>
        <dbReference type="EMBL" id="UEQ11979.1"/>
    </source>
</evidence>
<dbReference type="Pfam" id="PF00988">
    <property type="entry name" value="CPSase_sm_chain"/>
    <property type="match status" value="1"/>
</dbReference>
<dbReference type="CDD" id="cd01744">
    <property type="entry name" value="GATase1_CPSase"/>
    <property type="match status" value="1"/>
</dbReference>
<dbReference type="InterPro" id="IPR029062">
    <property type="entry name" value="Class_I_gatase-like"/>
</dbReference>
<organism evidence="14">
    <name type="scientific">Kumanoa mahlacensis</name>
    <dbReference type="NCBI Taxonomy" id="1196387"/>
    <lineage>
        <taxon>Eukaryota</taxon>
        <taxon>Rhodophyta</taxon>
        <taxon>Florideophyceae</taxon>
        <taxon>Nemaliophycidae</taxon>
        <taxon>Batrachospermales</taxon>
        <taxon>Batrachospermaceae</taxon>
        <taxon>Kumanoa</taxon>
    </lineage>
</organism>
<dbReference type="SUPFAM" id="SSF52021">
    <property type="entry name" value="Carbamoyl phosphate synthetase, small subunit N-terminal domain"/>
    <property type="match status" value="1"/>
</dbReference>
<dbReference type="InterPro" id="IPR002474">
    <property type="entry name" value="CarbamoylP_synth_ssu_N"/>
</dbReference>
<keyword evidence="14" id="KW-0150">Chloroplast</keyword>
<evidence type="ECO:0000256" key="4">
    <source>
        <dbReference type="ARBA" id="ARBA00022598"/>
    </source>
</evidence>
<evidence type="ECO:0000256" key="7">
    <source>
        <dbReference type="ARBA" id="ARBA00022962"/>
    </source>
</evidence>
<evidence type="ECO:0000256" key="10">
    <source>
        <dbReference type="ARBA" id="ARBA00048816"/>
    </source>
</evidence>
<comment type="function">
    <text evidence="12">Small subunit of the glutamine-dependent carbamoyl phosphate synthetase (CPSase). CPSase catalyzes the formation of carbamoyl phosphate from the ammonia moiety of glutamine, carbonate, and phosphate donated by ATP, constituting the first step of 2 biosynthetic pathways, one leading to arginine and/or urea and the other to pyrimidine nucleotides. The small subunit (glutamine amidotransferase) binds and cleaves glutamine to supply the large subunit with the substrate ammonia.</text>
</comment>
<feature type="active site" description="Nucleophile" evidence="12">
    <location>
        <position position="287"/>
    </location>
</feature>
<dbReference type="SMART" id="SM01097">
    <property type="entry name" value="CPSase_sm_chain"/>
    <property type="match status" value="1"/>
</dbReference>
<feature type="domain" description="Carbamoyl-phosphate synthase small subunit N-terminal" evidence="13">
    <location>
        <begin position="22"/>
        <end position="152"/>
    </location>
</feature>
<dbReference type="PANTHER" id="PTHR43418:SF7">
    <property type="entry name" value="CARBAMOYL-PHOSPHATE SYNTHASE SMALL CHAIN"/>
    <property type="match status" value="1"/>
</dbReference>
<accession>A0A8K1YUD4</accession>
<dbReference type="GO" id="GO:0009507">
    <property type="term" value="C:chloroplast"/>
    <property type="evidence" value="ECO:0007669"/>
    <property type="project" value="UniProtKB-SubCell"/>
</dbReference>
<feature type="binding site" evidence="12">
    <location>
        <position position="261"/>
    </location>
    <ligand>
        <name>L-glutamine</name>
        <dbReference type="ChEBI" id="CHEBI:58359"/>
    </ligand>
</feature>
<comment type="pathway">
    <text evidence="2 12">Amino-acid biosynthesis; L-arginine biosynthesis; carbamoyl phosphate from bicarbonate: step 1/1.</text>
</comment>
<feature type="active site" evidence="12">
    <location>
        <position position="372"/>
    </location>
</feature>
<gene>
    <name evidence="12 14" type="primary">carA</name>
</gene>
<dbReference type="Gene3D" id="3.40.50.880">
    <property type="match status" value="1"/>
</dbReference>
<comment type="pathway">
    <text evidence="1 12">Pyrimidine metabolism; UMP biosynthesis via de novo pathway; (S)-dihydroorotate from bicarbonate: step 1/3.</text>
</comment>
<reference evidence="14" key="1">
    <citation type="submission" date="2019-03" db="EMBL/GenBank/DDBJ databases">
        <title>Phycologia Chloroplast and mitochondrial genomes of Kumanoa mahlacensis.</title>
        <authorList>
            <person name="Fang K."/>
        </authorList>
    </citation>
    <scope>NUCLEOTIDE SEQUENCE</scope>
    <source>
        <strain evidence="14">SAS-FKP1701</strain>
    </source>
</reference>
<feature type="binding site" evidence="12">
    <location>
        <position position="259"/>
    </location>
    <ligand>
        <name>L-glutamine</name>
        <dbReference type="ChEBI" id="CHEBI:58359"/>
    </ligand>
</feature>
<evidence type="ECO:0000256" key="5">
    <source>
        <dbReference type="ARBA" id="ARBA00022741"/>
    </source>
</evidence>